<reference evidence="1" key="1">
    <citation type="submission" date="2018-12" db="EMBL/GenBank/DDBJ databases">
        <authorList>
            <person name="Syme R.A."/>
            <person name="Farfan-Caceres L."/>
            <person name="Lichtenzveig J."/>
        </authorList>
    </citation>
    <scope>NUCLEOTIDE SEQUENCE</scope>
    <source>
        <strain evidence="1">Al4</strain>
    </source>
</reference>
<comment type="caution">
    <text evidence="1">The sequence shown here is derived from an EMBL/GenBank/DDBJ whole genome shotgun (WGS) entry which is preliminary data.</text>
</comment>
<keyword evidence="2" id="KW-1185">Reference proteome</keyword>
<dbReference type="AlphaFoldDB" id="A0A8H7IWQ0"/>
<name>A0A8H7IWQ0_9PLEO</name>
<sequence>MLDLEKRTPKDGSGCGIAKFNALDYPEPANMPAKAKFYHHTEPTACDAFAFTGAAKEARGLTRTDYQVEHVLEWQVVTKFFEWVQTKKGNERFDDPDPKKSKKIAFCPYWKATWEGANSPVFKLKPDDKKELNAMDHLKYAYPGKGNFEEEFVWLHTAVNSPAKAQMWTTKKPDTIYGDKTTKKIGGKGKADKISTGMTDLIVGTKKAGKIPQERPTVDSARQAYFKLKWILGARMYLKNPEIKAIFKKQKERIGDVLDALDVAMEKQPKKKTTGDVMGAWKKQGLKALWDEYMEEKFATAKKRSENDMDKYLRLLEGKWSQKKDLDAGENDRVVFLLQIRKLKTAWAAEKNSWTAPWK</sequence>
<dbReference type="OrthoDB" id="3762642at2759"/>
<proteinExistence type="predicted"/>
<evidence type="ECO:0000313" key="2">
    <source>
        <dbReference type="Proteomes" id="UP000651452"/>
    </source>
</evidence>
<accession>A0A8H7IWQ0</accession>
<protein>
    <submittedName>
        <fullName evidence="1">Uncharacterized protein</fullName>
    </submittedName>
</protein>
<reference evidence="1" key="2">
    <citation type="submission" date="2020-09" db="EMBL/GenBank/DDBJ databases">
        <title>Reference genome assembly for Australian Ascochyta lentis isolate Al4.</title>
        <authorList>
            <person name="Lee R.C."/>
            <person name="Farfan-Caceres L.M."/>
            <person name="Debler J.W."/>
            <person name="Williams A.H."/>
            <person name="Henares B.M."/>
        </authorList>
    </citation>
    <scope>NUCLEOTIDE SEQUENCE</scope>
    <source>
        <strain evidence="1">Al4</strain>
    </source>
</reference>
<evidence type="ECO:0000313" key="1">
    <source>
        <dbReference type="EMBL" id="KAF9690768.1"/>
    </source>
</evidence>
<dbReference type="EMBL" id="RZGK01000022">
    <property type="protein sequence ID" value="KAF9690768.1"/>
    <property type="molecule type" value="Genomic_DNA"/>
</dbReference>
<gene>
    <name evidence="1" type="ORF">EKO04_011152</name>
</gene>
<dbReference type="Proteomes" id="UP000651452">
    <property type="component" value="Unassembled WGS sequence"/>
</dbReference>
<organism evidence="1 2">
    <name type="scientific">Ascochyta lentis</name>
    <dbReference type="NCBI Taxonomy" id="205686"/>
    <lineage>
        <taxon>Eukaryota</taxon>
        <taxon>Fungi</taxon>
        <taxon>Dikarya</taxon>
        <taxon>Ascomycota</taxon>
        <taxon>Pezizomycotina</taxon>
        <taxon>Dothideomycetes</taxon>
        <taxon>Pleosporomycetidae</taxon>
        <taxon>Pleosporales</taxon>
        <taxon>Pleosporineae</taxon>
        <taxon>Didymellaceae</taxon>
        <taxon>Ascochyta</taxon>
    </lineage>
</organism>